<organism evidence="3 4">
    <name type="scientific">Thiohalocapsa marina</name>
    <dbReference type="NCBI Taxonomy" id="424902"/>
    <lineage>
        <taxon>Bacteria</taxon>
        <taxon>Pseudomonadati</taxon>
        <taxon>Pseudomonadota</taxon>
        <taxon>Gammaproteobacteria</taxon>
        <taxon>Chromatiales</taxon>
        <taxon>Chromatiaceae</taxon>
        <taxon>Thiohalocapsa</taxon>
    </lineage>
</organism>
<keyword evidence="1 3" id="KW-0808">Transferase</keyword>
<dbReference type="RefSeq" id="WP_150091772.1">
    <property type="nucleotide sequence ID" value="NZ_VWXX01000006.1"/>
</dbReference>
<comment type="caution">
    <text evidence="3">The sequence shown here is derived from an EMBL/GenBank/DDBJ whole genome shotgun (WGS) entry which is preliminary data.</text>
</comment>
<dbReference type="OrthoDB" id="323463at2"/>
<evidence type="ECO:0000256" key="1">
    <source>
        <dbReference type="ARBA" id="ARBA00022679"/>
    </source>
</evidence>
<protein>
    <submittedName>
        <fullName evidence="3">Class I SAM-dependent methyltransferase</fullName>
    </submittedName>
</protein>
<evidence type="ECO:0000259" key="2">
    <source>
        <dbReference type="Pfam" id="PF13649"/>
    </source>
</evidence>
<dbReference type="EMBL" id="VWXX01000006">
    <property type="protein sequence ID" value="KAA6186090.1"/>
    <property type="molecule type" value="Genomic_DNA"/>
</dbReference>
<dbReference type="SUPFAM" id="SSF53335">
    <property type="entry name" value="S-adenosyl-L-methionine-dependent methyltransferases"/>
    <property type="match status" value="1"/>
</dbReference>
<dbReference type="InterPro" id="IPR041698">
    <property type="entry name" value="Methyltransf_25"/>
</dbReference>
<dbReference type="GO" id="GO:0032259">
    <property type="term" value="P:methylation"/>
    <property type="evidence" value="ECO:0007669"/>
    <property type="project" value="UniProtKB-KW"/>
</dbReference>
<accession>A0A5M8FQ13</accession>
<evidence type="ECO:0000313" key="4">
    <source>
        <dbReference type="Proteomes" id="UP000322981"/>
    </source>
</evidence>
<feature type="domain" description="Methyltransferase" evidence="2">
    <location>
        <begin position="71"/>
        <end position="164"/>
    </location>
</feature>
<sequence>MRKSLQYWIERRQWEGLAEIDALGSILNDPSLQDGGWELGSFLATGTREIASLLALLESINASPPDWDSALDFGCGVGRLTRALAFRFAYVTGVDASATMLCKARSINGDLTNVEFITNTSSGLENVTNSAYSIVVSSIVLQHIPPPHAERFISEFFRVLKPGGIAAFQIPVEDLRQVSLLRRILWKIRPRALLALLGVGKEFSFSMHTVPEDRIREIIERAGADVCAVLSTNHTNSDFNGAIEIVEKGGHNGGLASRLFVVRKPLTWA</sequence>
<keyword evidence="4" id="KW-1185">Reference proteome</keyword>
<dbReference type="AlphaFoldDB" id="A0A5M8FQ13"/>
<gene>
    <name evidence="3" type="ORF">F2Q65_06950</name>
</gene>
<name>A0A5M8FQ13_9GAMM</name>
<dbReference type="GO" id="GO:0008168">
    <property type="term" value="F:methyltransferase activity"/>
    <property type="evidence" value="ECO:0007669"/>
    <property type="project" value="UniProtKB-KW"/>
</dbReference>
<keyword evidence="3" id="KW-0489">Methyltransferase</keyword>
<reference evidence="3 4" key="1">
    <citation type="submission" date="2019-09" db="EMBL/GenBank/DDBJ databases">
        <title>Whole-genome sequence of the purple sulfur bacterium Thiohalocapsa marina DSM 19078.</title>
        <authorList>
            <person name="Kyndt J.A."/>
            <person name="Meyer T.E."/>
        </authorList>
    </citation>
    <scope>NUCLEOTIDE SEQUENCE [LARGE SCALE GENOMIC DNA]</scope>
    <source>
        <strain evidence="3 4">DSM 19078</strain>
    </source>
</reference>
<dbReference type="CDD" id="cd02440">
    <property type="entry name" value="AdoMet_MTases"/>
    <property type="match status" value="1"/>
</dbReference>
<dbReference type="InterPro" id="IPR029063">
    <property type="entry name" value="SAM-dependent_MTases_sf"/>
</dbReference>
<dbReference type="Gene3D" id="3.40.50.150">
    <property type="entry name" value="Vaccinia Virus protein VP39"/>
    <property type="match status" value="1"/>
</dbReference>
<dbReference type="PANTHER" id="PTHR43861">
    <property type="entry name" value="TRANS-ACONITATE 2-METHYLTRANSFERASE-RELATED"/>
    <property type="match status" value="1"/>
</dbReference>
<dbReference type="Proteomes" id="UP000322981">
    <property type="component" value="Unassembled WGS sequence"/>
</dbReference>
<proteinExistence type="predicted"/>
<evidence type="ECO:0000313" key="3">
    <source>
        <dbReference type="EMBL" id="KAA6186090.1"/>
    </source>
</evidence>
<dbReference type="Pfam" id="PF13649">
    <property type="entry name" value="Methyltransf_25"/>
    <property type="match status" value="1"/>
</dbReference>